<evidence type="ECO:0000313" key="2">
    <source>
        <dbReference type="Proteomes" id="UP000734854"/>
    </source>
</evidence>
<dbReference type="AlphaFoldDB" id="A0A8J5L7S1"/>
<accession>A0A8J5L7S1</accession>
<sequence length="202" mass="21630">MINPFNHGRSIAGAASPLPPNSLLCLAALAAFFTILRLNRSPAAVVPDEIVIPAPAQPSTFAAVDVKFVFCKLTKVEQRFLVALEALRFGDIIVLNCTENMSAGETYSFLSALPAALAPRRYDYVMKTDDDSLVLVEALATALRPLPRRDLYYGLRRRQSGPLLRRLHVQHGVPAVVGRGRVDRDVGVARGGQGGPGGQGGG</sequence>
<dbReference type="UniPathway" id="UPA00378"/>
<dbReference type="EMBL" id="JACMSC010000007">
    <property type="protein sequence ID" value="KAG6516720.1"/>
    <property type="molecule type" value="Genomic_DNA"/>
</dbReference>
<evidence type="ECO:0008006" key="3">
    <source>
        <dbReference type="Google" id="ProtNLM"/>
    </source>
</evidence>
<protein>
    <recommendedName>
        <fullName evidence="3">Hexosyltransferase</fullName>
    </recommendedName>
</protein>
<comment type="caution">
    <text evidence="1">The sequence shown here is derived from an EMBL/GenBank/DDBJ whole genome shotgun (WGS) entry which is preliminary data.</text>
</comment>
<name>A0A8J5L7S1_ZINOF</name>
<evidence type="ECO:0000313" key="1">
    <source>
        <dbReference type="EMBL" id="KAG6516720.1"/>
    </source>
</evidence>
<proteinExistence type="predicted"/>
<reference evidence="1 2" key="1">
    <citation type="submission" date="2020-08" db="EMBL/GenBank/DDBJ databases">
        <title>Plant Genome Project.</title>
        <authorList>
            <person name="Zhang R.-G."/>
        </authorList>
    </citation>
    <scope>NUCLEOTIDE SEQUENCE [LARGE SCALE GENOMIC DNA]</scope>
    <source>
        <tissue evidence="1">Rhizome</tissue>
    </source>
</reference>
<organism evidence="1 2">
    <name type="scientific">Zingiber officinale</name>
    <name type="common">Ginger</name>
    <name type="synonym">Amomum zingiber</name>
    <dbReference type="NCBI Taxonomy" id="94328"/>
    <lineage>
        <taxon>Eukaryota</taxon>
        <taxon>Viridiplantae</taxon>
        <taxon>Streptophyta</taxon>
        <taxon>Embryophyta</taxon>
        <taxon>Tracheophyta</taxon>
        <taxon>Spermatophyta</taxon>
        <taxon>Magnoliopsida</taxon>
        <taxon>Liliopsida</taxon>
        <taxon>Zingiberales</taxon>
        <taxon>Zingiberaceae</taxon>
        <taxon>Zingiber</taxon>
    </lineage>
</organism>
<dbReference type="Gene3D" id="3.90.550.50">
    <property type="match status" value="1"/>
</dbReference>
<gene>
    <name evidence="1" type="ORF">ZIOFF_027193</name>
</gene>
<dbReference type="Proteomes" id="UP000734854">
    <property type="component" value="Unassembled WGS sequence"/>
</dbReference>
<keyword evidence="2" id="KW-1185">Reference proteome</keyword>